<dbReference type="AlphaFoldDB" id="G9YU62"/>
<comment type="caution">
    <text evidence="1">The sequence shown here is derived from an EMBL/GenBank/DDBJ whole genome shotgun (WGS) entry which is preliminary data.</text>
</comment>
<organism evidence="1 2">
    <name type="scientific">Flavonifractor plautii ATCC 29863</name>
    <dbReference type="NCBI Taxonomy" id="411475"/>
    <lineage>
        <taxon>Bacteria</taxon>
        <taxon>Bacillati</taxon>
        <taxon>Bacillota</taxon>
        <taxon>Clostridia</taxon>
        <taxon>Eubacteriales</taxon>
        <taxon>Oscillospiraceae</taxon>
        <taxon>Flavonifractor</taxon>
    </lineage>
</organism>
<sequence>MYLLPSSLIRKTIILYFPAFVKERSPQVSTREGGYVTRREDFCQRKREEVERTARMVEFEGVNVERKEAPAGGGRLFVEKRG</sequence>
<proteinExistence type="predicted"/>
<dbReference type="Proteomes" id="UP000004459">
    <property type="component" value="Unassembled WGS sequence"/>
</dbReference>
<accession>G9YU62</accession>
<evidence type="ECO:0000313" key="2">
    <source>
        <dbReference type="Proteomes" id="UP000004459"/>
    </source>
</evidence>
<dbReference type="EMBL" id="AGCK01000246">
    <property type="protein sequence ID" value="EHM42917.1"/>
    <property type="molecule type" value="Genomic_DNA"/>
</dbReference>
<protein>
    <submittedName>
        <fullName evidence="1">Uncharacterized protein</fullName>
    </submittedName>
</protein>
<dbReference type="HOGENOM" id="CLU_2553278_0_0_9"/>
<gene>
    <name evidence="1" type="ORF">HMPREF0372_03075</name>
</gene>
<name>G9YU62_FLAPL</name>
<evidence type="ECO:0000313" key="1">
    <source>
        <dbReference type="EMBL" id="EHM42917.1"/>
    </source>
</evidence>
<reference evidence="1 2" key="1">
    <citation type="submission" date="2011-08" db="EMBL/GenBank/DDBJ databases">
        <authorList>
            <person name="Weinstock G."/>
            <person name="Sodergren E."/>
            <person name="Clifton S."/>
            <person name="Fulton L."/>
            <person name="Fulton B."/>
            <person name="Courtney L."/>
            <person name="Fronick C."/>
            <person name="Harrison M."/>
            <person name="Strong C."/>
            <person name="Farmer C."/>
            <person name="Delahaunty K."/>
            <person name="Markovic C."/>
            <person name="Hall O."/>
            <person name="Minx P."/>
            <person name="Tomlinson C."/>
            <person name="Mitreva M."/>
            <person name="Hou S."/>
            <person name="Chen J."/>
            <person name="Wollam A."/>
            <person name="Pepin K.H."/>
            <person name="Johnson M."/>
            <person name="Bhonagiri V."/>
            <person name="Zhang X."/>
            <person name="Suruliraj S."/>
            <person name="Warren W."/>
            <person name="Chinwalla A."/>
            <person name="Mardis E.R."/>
            <person name="Wilson R.K."/>
        </authorList>
    </citation>
    <scope>NUCLEOTIDE SEQUENCE [LARGE SCALE GENOMIC DNA]</scope>
    <source>
        <strain evidence="1 2">ATCC 29863</strain>
    </source>
</reference>